<dbReference type="EMBL" id="BAABDI010000015">
    <property type="protein sequence ID" value="GAA3977629.1"/>
    <property type="molecule type" value="Genomic_DNA"/>
</dbReference>
<gene>
    <name evidence="1" type="ORF">GCM10022407_23620</name>
</gene>
<proteinExistence type="predicted"/>
<dbReference type="Gene3D" id="3.40.50.300">
    <property type="entry name" value="P-loop containing nucleotide triphosphate hydrolases"/>
    <property type="match status" value="1"/>
</dbReference>
<dbReference type="PANTHER" id="PTHR39206">
    <property type="entry name" value="SLL8004 PROTEIN"/>
    <property type="match status" value="1"/>
</dbReference>
<comment type="caution">
    <text evidence="1">The sequence shown here is derived from an EMBL/GenBank/DDBJ whole genome shotgun (WGS) entry which is preliminary data.</text>
</comment>
<dbReference type="InterPro" id="IPR027417">
    <property type="entry name" value="P-loop_NTPase"/>
</dbReference>
<organism evidence="1 2">
    <name type="scientific">Hymenobacter antarcticus</name>
    <dbReference type="NCBI Taxonomy" id="486270"/>
    <lineage>
        <taxon>Bacteria</taxon>
        <taxon>Pseudomonadati</taxon>
        <taxon>Bacteroidota</taxon>
        <taxon>Cytophagia</taxon>
        <taxon>Cytophagales</taxon>
        <taxon>Hymenobacteraceae</taxon>
        <taxon>Hymenobacter</taxon>
    </lineage>
</organism>
<evidence type="ECO:0000313" key="2">
    <source>
        <dbReference type="Proteomes" id="UP001501556"/>
    </source>
</evidence>
<name>A0ABP7Q6W4_9BACT</name>
<dbReference type="RefSeq" id="WP_345124560.1">
    <property type="nucleotide sequence ID" value="NZ_BAABDI010000015.1"/>
</dbReference>
<sequence length="194" mass="22086">MNDQPKLFLIGGPNGAGKSTFAHEFLADNPDFIFLNADEIAWSIRPENVRDARIPAGRAFVTRLAELRTIRANLVVESTLSGLSLAQQLRQFVAAGYRITLVYVFLPTWELSAGRVAGRVLDGGHDIPMEDIMRRFARSKKNFWRTYRLLADEWQMVLNADARFVYVANFQNHNLTVQVQPVFQAFIEEQELNS</sequence>
<dbReference type="SUPFAM" id="SSF52540">
    <property type="entry name" value="P-loop containing nucleoside triphosphate hydrolases"/>
    <property type="match status" value="1"/>
</dbReference>
<dbReference type="Pfam" id="PF13671">
    <property type="entry name" value="AAA_33"/>
    <property type="match status" value="1"/>
</dbReference>
<keyword evidence="2" id="KW-1185">Reference proteome</keyword>
<reference evidence="2" key="1">
    <citation type="journal article" date="2019" name="Int. J. Syst. Evol. Microbiol.">
        <title>The Global Catalogue of Microorganisms (GCM) 10K type strain sequencing project: providing services to taxonomists for standard genome sequencing and annotation.</title>
        <authorList>
            <consortium name="The Broad Institute Genomics Platform"/>
            <consortium name="The Broad Institute Genome Sequencing Center for Infectious Disease"/>
            <person name="Wu L."/>
            <person name="Ma J."/>
        </authorList>
    </citation>
    <scope>NUCLEOTIDE SEQUENCE [LARGE SCALE GENOMIC DNA]</scope>
    <source>
        <strain evidence="2">JCM 17217</strain>
    </source>
</reference>
<dbReference type="Proteomes" id="UP001501556">
    <property type="component" value="Unassembled WGS sequence"/>
</dbReference>
<accession>A0ABP7Q6W4</accession>
<protein>
    <submittedName>
        <fullName evidence="1">Zeta toxin family protein</fullName>
    </submittedName>
</protein>
<dbReference type="PANTHER" id="PTHR39206:SF1">
    <property type="entry name" value="SLL8004 PROTEIN"/>
    <property type="match status" value="1"/>
</dbReference>
<evidence type="ECO:0000313" key="1">
    <source>
        <dbReference type="EMBL" id="GAA3977629.1"/>
    </source>
</evidence>